<comment type="subcellular location">
    <subcellularLocation>
        <location evidence="2">Cell membrane</location>
        <topology evidence="2">Single-pass type II membrane protein</topology>
    </subcellularLocation>
</comment>
<evidence type="ECO:0000313" key="30">
    <source>
        <dbReference type="EMBL" id="MST74963.1"/>
    </source>
</evidence>
<dbReference type="GO" id="GO:0008658">
    <property type="term" value="F:penicillin binding"/>
    <property type="evidence" value="ECO:0007669"/>
    <property type="project" value="InterPro"/>
</dbReference>
<comment type="similarity">
    <text evidence="4">In the C-terminal section; belongs to the transpeptidase family.</text>
</comment>
<dbReference type="PANTHER" id="PTHR32282">
    <property type="entry name" value="BINDING PROTEIN TRANSPEPTIDASE, PUTATIVE-RELATED"/>
    <property type="match status" value="1"/>
</dbReference>
<accession>A0A6L5YQT9</accession>
<organism evidence="30 31">
    <name type="scientific">Roseburia porci</name>
    <dbReference type="NCBI Taxonomy" id="2605790"/>
    <lineage>
        <taxon>Bacteria</taxon>
        <taxon>Bacillati</taxon>
        <taxon>Bacillota</taxon>
        <taxon>Clostridia</taxon>
        <taxon>Lachnospirales</taxon>
        <taxon>Lachnospiraceae</taxon>
        <taxon>Roseburia</taxon>
    </lineage>
</organism>
<dbReference type="AlphaFoldDB" id="A0A6L5YQT9"/>
<name>A0A6L5YQT9_9FIRM</name>
<keyword evidence="21" id="KW-0961">Cell wall biogenesis/degradation</keyword>
<dbReference type="UniPathway" id="UPA00219"/>
<dbReference type="Gene3D" id="3.40.710.10">
    <property type="entry name" value="DD-peptidase/beta-lactamase superfamily"/>
    <property type="match status" value="1"/>
</dbReference>
<evidence type="ECO:0000256" key="4">
    <source>
        <dbReference type="ARBA" id="ARBA00007090"/>
    </source>
</evidence>
<comment type="catalytic activity">
    <reaction evidence="24">
        <text>[GlcNAc-(1-&gt;4)-Mur2Ac(oyl-L-Ala-gamma-D-Glu-L-Lys-D-Ala-D-Ala)](n)-di-trans,octa-cis-undecaprenyl diphosphate + beta-D-GlcNAc-(1-&gt;4)-Mur2Ac(oyl-L-Ala-gamma-D-Glu-L-Lys-D-Ala-D-Ala)-di-trans,octa-cis-undecaprenyl diphosphate = [GlcNAc-(1-&gt;4)-Mur2Ac(oyl-L-Ala-gamma-D-Glu-L-Lys-D-Ala-D-Ala)](n+1)-di-trans,octa-cis-undecaprenyl diphosphate + di-trans,octa-cis-undecaprenyl diphosphate + H(+)</text>
        <dbReference type="Rhea" id="RHEA:23708"/>
        <dbReference type="Rhea" id="RHEA-COMP:9602"/>
        <dbReference type="Rhea" id="RHEA-COMP:9603"/>
        <dbReference type="ChEBI" id="CHEBI:15378"/>
        <dbReference type="ChEBI" id="CHEBI:58405"/>
        <dbReference type="ChEBI" id="CHEBI:60033"/>
        <dbReference type="ChEBI" id="CHEBI:78435"/>
        <dbReference type="EC" id="2.4.99.28"/>
    </reaction>
</comment>
<protein>
    <recommendedName>
        <fullName evidence="7">Penicillin-binding protein 1A</fullName>
        <ecNumber evidence="23">2.4.99.28</ecNumber>
        <ecNumber evidence="6">3.4.16.4</ecNumber>
    </recommendedName>
</protein>
<keyword evidence="18 27" id="KW-0472">Membrane</keyword>
<evidence type="ECO:0000256" key="17">
    <source>
        <dbReference type="ARBA" id="ARBA00022989"/>
    </source>
</evidence>
<keyword evidence="20" id="KW-0511">Multifunctional enzyme</keyword>
<evidence type="ECO:0000256" key="23">
    <source>
        <dbReference type="ARBA" id="ARBA00044770"/>
    </source>
</evidence>
<dbReference type="GO" id="GO:0005886">
    <property type="term" value="C:plasma membrane"/>
    <property type="evidence" value="ECO:0007669"/>
    <property type="project" value="UniProtKB-SubCell"/>
</dbReference>
<evidence type="ECO:0000256" key="15">
    <source>
        <dbReference type="ARBA" id="ARBA00022968"/>
    </source>
</evidence>
<keyword evidence="31" id="KW-1185">Reference proteome</keyword>
<comment type="caution">
    <text evidence="30">The sequence shown here is derived from an EMBL/GenBank/DDBJ whole genome shotgun (WGS) entry which is preliminary data.</text>
</comment>
<evidence type="ECO:0000256" key="19">
    <source>
        <dbReference type="ARBA" id="ARBA00023251"/>
    </source>
</evidence>
<feature type="domain" description="Glycosyl transferase family 51" evidence="29">
    <location>
        <begin position="85"/>
        <end position="267"/>
    </location>
</feature>
<evidence type="ECO:0000256" key="8">
    <source>
        <dbReference type="ARBA" id="ARBA00022645"/>
    </source>
</evidence>
<dbReference type="Gene3D" id="1.10.3810.10">
    <property type="entry name" value="Biosynthetic peptidoglycan transglycosylase-like"/>
    <property type="match status" value="1"/>
</dbReference>
<gene>
    <name evidence="30" type="ORF">FYJ75_07960</name>
</gene>
<evidence type="ECO:0000256" key="16">
    <source>
        <dbReference type="ARBA" id="ARBA00022984"/>
    </source>
</evidence>
<dbReference type="InterPro" id="IPR012338">
    <property type="entry name" value="Beta-lactam/transpept-like"/>
</dbReference>
<dbReference type="SUPFAM" id="SSF56601">
    <property type="entry name" value="beta-lactamase/transpeptidase-like"/>
    <property type="match status" value="1"/>
</dbReference>
<evidence type="ECO:0000259" key="29">
    <source>
        <dbReference type="Pfam" id="PF00912"/>
    </source>
</evidence>
<keyword evidence="14" id="KW-0133">Cell shape</keyword>
<keyword evidence="17 27" id="KW-1133">Transmembrane helix</keyword>
<feature type="region of interest" description="Disordered" evidence="26">
    <location>
        <begin position="839"/>
        <end position="907"/>
    </location>
</feature>
<feature type="transmembrane region" description="Helical" evidence="27">
    <location>
        <begin position="26"/>
        <end position="53"/>
    </location>
</feature>
<evidence type="ECO:0000256" key="9">
    <source>
        <dbReference type="ARBA" id="ARBA00022670"/>
    </source>
</evidence>
<keyword evidence="10" id="KW-0328">Glycosyltransferase</keyword>
<comment type="pathway">
    <text evidence="3">Cell wall biogenesis; peptidoglycan biosynthesis.</text>
</comment>
<keyword evidence="11 30" id="KW-0808">Transferase</keyword>
<evidence type="ECO:0000256" key="13">
    <source>
        <dbReference type="ARBA" id="ARBA00022801"/>
    </source>
</evidence>
<evidence type="ECO:0000256" key="25">
    <source>
        <dbReference type="ARBA" id="ARBA00060592"/>
    </source>
</evidence>
<comment type="function">
    <text evidence="1">Cell wall formation. Synthesis of cross-linked peptidoglycan from the lipid intermediates. The enzyme has a penicillin-insensitive transglycosylase N-terminal domain (formation of linear glycan strands) and a penicillin-sensitive transpeptidase C-terminal domain (cross-linking of the peptide subunits).</text>
</comment>
<evidence type="ECO:0000256" key="11">
    <source>
        <dbReference type="ARBA" id="ARBA00022679"/>
    </source>
</evidence>
<dbReference type="EMBL" id="VUNI01000012">
    <property type="protein sequence ID" value="MST74963.1"/>
    <property type="molecule type" value="Genomic_DNA"/>
</dbReference>
<evidence type="ECO:0000259" key="28">
    <source>
        <dbReference type="Pfam" id="PF00905"/>
    </source>
</evidence>
<dbReference type="InterPro" id="IPR001460">
    <property type="entry name" value="PCN-bd_Tpept"/>
</dbReference>
<dbReference type="RefSeq" id="WP_154429931.1">
    <property type="nucleotide sequence ID" value="NZ_VUNI01000012.1"/>
</dbReference>
<evidence type="ECO:0000256" key="10">
    <source>
        <dbReference type="ARBA" id="ARBA00022676"/>
    </source>
</evidence>
<evidence type="ECO:0000256" key="26">
    <source>
        <dbReference type="SAM" id="MobiDB-lite"/>
    </source>
</evidence>
<comment type="catalytic activity">
    <reaction evidence="22">
        <text>Preferential cleavage: (Ac)2-L-Lys-D-Ala-|-D-Ala. Also transpeptidation of peptidyl-alanyl moieties that are N-acyl substituents of D-alanine.</text>
        <dbReference type="EC" id="3.4.16.4"/>
    </reaction>
</comment>
<keyword evidence="15" id="KW-0735">Signal-anchor</keyword>
<keyword evidence="8" id="KW-0121">Carboxypeptidase</keyword>
<evidence type="ECO:0000256" key="14">
    <source>
        <dbReference type="ARBA" id="ARBA00022960"/>
    </source>
</evidence>
<comment type="similarity">
    <text evidence="5">In the N-terminal section; belongs to the glycosyltransferase 51 family.</text>
</comment>
<keyword evidence="16" id="KW-0573">Peptidoglycan synthesis</keyword>
<dbReference type="Pfam" id="PF00912">
    <property type="entry name" value="Transgly"/>
    <property type="match status" value="1"/>
</dbReference>
<dbReference type="GO" id="GO:0046677">
    <property type="term" value="P:response to antibiotic"/>
    <property type="evidence" value="ECO:0007669"/>
    <property type="project" value="UniProtKB-KW"/>
</dbReference>
<dbReference type="GO" id="GO:0009252">
    <property type="term" value="P:peptidoglycan biosynthetic process"/>
    <property type="evidence" value="ECO:0007669"/>
    <property type="project" value="UniProtKB-UniPathway"/>
</dbReference>
<dbReference type="EC" id="2.4.99.28" evidence="23"/>
<evidence type="ECO:0000256" key="20">
    <source>
        <dbReference type="ARBA" id="ARBA00023268"/>
    </source>
</evidence>
<dbReference type="Proteomes" id="UP000474024">
    <property type="component" value="Unassembled WGS sequence"/>
</dbReference>
<proteinExistence type="inferred from homology"/>
<evidence type="ECO:0000256" key="5">
    <source>
        <dbReference type="ARBA" id="ARBA00007739"/>
    </source>
</evidence>
<evidence type="ECO:0000256" key="7">
    <source>
        <dbReference type="ARBA" id="ARBA00018638"/>
    </source>
</evidence>
<evidence type="ECO:0000256" key="24">
    <source>
        <dbReference type="ARBA" id="ARBA00049902"/>
    </source>
</evidence>
<comment type="pathway">
    <text evidence="25">Glycan biosynthesis.</text>
</comment>
<dbReference type="InterPro" id="IPR036950">
    <property type="entry name" value="PBP_transglycosylase"/>
</dbReference>
<dbReference type="GO" id="GO:0009002">
    <property type="term" value="F:serine-type D-Ala-D-Ala carboxypeptidase activity"/>
    <property type="evidence" value="ECO:0007669"/>
    <property type="project" value="UniProtKB-EC"/>
</dbReference>
<evidence type="ECO:0000256" key="3">
    <source>
        <dbReference type="ARBA" id="ARBA00004752"/>
    </source>
</evidence>
<evidence type="ECO:0000256" key="22">
    <source>
        <dbReference type="ARBA" id="ARBA00034000"/>
    </source>
</evidence>
<reference evidence="30 31" key="1">
    <citation type="submission" date="2019-08" db="EMBL/GenBank/DDBJ databases">
        <title>In-depth cultivation of the pig gut microbiome towards novel bacterial diversity and tailored functional studies.</title>
        <authorList>
            <person name="Wylensek D."/>
            <person name="Hitch T.C.A."/>
            <person name="Clavel T."/>
        </authorList>
    </citation>
    <scope>NUCLEOTIDE SEQUENCE [LARGE SCALE GENOMIC DNA]</scope>
    <source>
        <strain evidence="30 31">MUC/MUC-530-WT-4D</strain>
    </source>
</reference>
<feature type="compositionally biased region" description="Low complexity" evidence="26">
    <location>
        <begin position="854"/>
        <end position="907"/>
    </location>
</feature>
<evidence type="ECO:0000256" key="18">
    <source>
        <dbReference type="ARBA" id="ARBA00023136"/>
    </source>
</evidence>
<dbReference type="InterPro" id="IPR001264">
    <property type="entry name" value="Glyco_trans_51"/>
</dbReference>
<dbReference type="GO" id="GO:0006508">
    <property type="term" value="P:proteolysis"/>
    <property type="evidence" value="ECO:0007669"/>
    <property type="project" value="UniProtKB-KW"/>
</dbReference>
<evidence type="ECO:0000256" key="27">
    <source>
        <dbReference type="SAM" id="Phobius"/>
    </source>
</evidence>
<dbReference type="GO" id="GO:0008360">
    <property type="term" value="P:regulation of cell shape"/>
    <property type="evidence" value="ECO:0007669"/>
    <property type="project" value="UniProtKB-KW"/>
</dbReference>
<evidence type="ECO:0000256" key="6">
    <source>
        <dbReference type="ARBA" id="ARBA00012448"/>
    </source>
</evidence>
<dbReference type="GO" id="GO:0071555">
    <property type="term" value="P:cell wall organization"/>
    <property type="evidence" value="ECO:0007669"/>
    <property type="project" value="UniProtKB-KW"/>
</dbReference>
<keyword evidence="19" id="KW-0046">Antibiotic resistance</keyword>
<keyword evidence="9" id="KW-0645">Protease</keyword>
<dbReference type="SUPFAM" id="SSF53955">
    <property type="entry name" value="Lysozyme-like"/>
    <property type="match status" value="1"/>
</dbReference>
<evidence type="ECO:0000256" key="21">
    <source>
        <dbReference type="ARBA" id="ARBA00023316"/>
    </source>
</evidence>
<dbReference type="PANTHER" id="PTHR32282:SF33">
    <property type="entry name" value="PEPTIDOGLYCAN GLYCOSYLTRANSFERASE"/>
    <property type="match status" value="1"/>
</dbReference>
<sequence>MNYGKRSTKRLEKQADAKSTKIRKKFGIIICKAVLIGILLVVVIGGCAGVGIMKGIIDSAPDISEIDVTPTGFSTTVLASDGTETATLVGSGSNRQYVTIDEIPEDLQHAFVAVEDSRFYEHNGIDLYGIGRAAVKGVLSGGDFDQGASTITQQLIKNNVLTTWTSETTFIERLQRKIQEQYLAVKLEEQVQDKDWILENYLNSINLGANTLGVQAASQKYFGKDVSELTLSECAVIAGITKNPSGYNPITHPDANAKRRTKVLDDMLDQKYITQSEYNEAMADDVYSRIAEYNSVNDDSVNSYFVDALIEQVIDDLVNIKGYSETEAYKAIYQGGLTINSTQDLNIQQIADEEVNNADNYSGNPKYSFSLSFQVKLADGTYKTYTNQTMLSYYKEKTGNQEFSIDYSSEDECYAAISQYEQDVLGEGDTIVDGTESIHITLQPQVAATIMDQYSGKVLALVGGRGDKVGNRTWNRATDTTRQPGSCFKIIGCYAPALDAGGRTLASVEDDAPFTVGSKTFNNYDFRYRGFTNYRTAITNSMNVVTVKALQRIGVDLGYQYAQSFGFTTLVDQDKNLALALGGLTNGVTNLELTAAYATIANSGDYNEPIFYTTIYDHDGNLLLDRTENQEQHEVLSDDTAWLLTDAMKDVLTSGTGKSAYFGMNMGQAGKTGTTTGNRDTVFAAYTPYYTCAIWGGYDDNAMENGSTNYPKVIWKSIMTRLHEGLEPKDFTMPSTISTASVCKESGLLPLEGVCDNDQRGSTVYTEYFAKGTVPTTQCDHHTLLNIDNSTGLIANAFCPADLVEQKVFIIGGTPGTEENDFQASEEFLNRTCDVHNASNTETTTTDPVQTDPASTDSGTSSDSTSTSTTTSNSTSTTTTGTSGDNGSTATSSDQNGNSNTPSNNGN</sequence>
<dbReference type="FunFam" id="1.10.3810.10:FF:000001">
    <property type="entry name" value="Penicillin-binding protein 1A"/>
    <property type="match status" value="1"/>
</dbReference>
<evidence type="ECO:0000256" key="1">
    <source>
        <dbReference type="ARBA" id="ARBA00002624"/>
    </source>
</evidence>
<dbReference type="InterPro" id="IPR050396">
    <property type="entry name" value="Glycosyltr_51/Transpeptidase"/>
</dbReference>
<keyword evidence="13" id="KW-0378">Hydrolase</keyword>
<evidence type="ECO:0000256" key="2">
    <source>
        <dbReference type="ARBA" id="ARBA00004401"/>
    </source>
</evidence>
<dbReference type="Pfam" id="PF00905">
    <property type="entry name" value="Transpeptidase"/>
    <property type="match status" value="1"/>
</dbReference>
<feature type="domain" description="Penicillin-binding protein transpeptidase" evidence="28">
    <location>
        <begin position="447"/>
        <end position="688"/>
    </location>
</feature>
<evidence type="ECO:0000313" key="31">
    <source>
        <dbReference type="Proteomes" id="UP000474024"/>
    </source>
</evidence>
<dbReference type="InterPro" id="IPR023346">
    <property type="entry name" value="Lysozyme-like_dom_sf"/>
</dbReference>
<evidence type="ECO:0000256" key="12">
    <source>
        <dbReference type="ARBA" id="ARBA00022692"/>
    </source>
</evidence>
<dbReference type="GO" id="GO:0008955">
    <property type="term" value="F:peptidoglycan glycosyltransferase activity"/>
    <property type="evidence" value="ECO:0007669"/>
    <property type="project" value="UniProtKB-EC"/>
</dbReference>
<keyword evidence="12 27" id="KW-0812">Transmembrane</keyword>
<dbReference type="EC" id="3.4.16.4" evidence="6"/>